<keyword evidence="2" id="KW-1185">Reference proteome</keyword>
<protein>
    <submittedName>
        <fullName evidence="1">Uncharacterized protein</fullName>
    </submittedName>
</protein>
<comment type="caution">
    <text evidence="1">The sequence shown here is derived from an EMBL/GenBank/DDBJ whole genome shotgun (WGS) entry which is preliminary data.</text>
</comment>
<feature type="non-terminal residue" evidence="1">
    <location>
        <position position="1"/>
    </location>
</feature>
<dbReference type="AlphaFoldDB" id="X6P2E5"/>
<dbReference type="Proteomes" id="UP000023152">
    <property type="component" value="Unassembled WGS sequence"/>
</dbReference>
<reference evidence="1 2" key="1">
    <citation type="journal article" date="2013" name="Curr. Biol.">
        <title>The Genome of the Foraminiferan Reticulomyxa filosa.</title>
        <authorList>
            <person name="Glockner G."/>
            <person name="Hulsmann N."/>
            <person name="Schleicher M."/>
            <person name="Noegel A.A."/>
            <person name="Eichinger L."/>
            <person name="Gallinger C."/>
            <person name="Pawlowski J."/>
            <person name="Sierra R."/>
            <person name="Euteneuer U."/>
            <person name="Pillet L."/>
            <person name="Moustafa A."/>
            <person name="Platzer M."/>
            <person name="Groth M."/>
            <person name="Szafranski K."/>
            <person name="Schliwa M."/>
        </authorList>
    </citation>
    <scope>NUCLEOTIDE SEQUENCE [LARGE SCALE GENOMIC DNA]</scope>
</reference>
<accession>X6P2E5</accession>
<sequence length="145" mass="16615">KQDTNDSDNLKNALAISLGTLPKLNISDLKSGKQQYDELKQLEKYGNTLLLIGDRKACQDEVGNALLLYLKGLDLYEHIVIKTQTWLKNAQFKCKKRYEYVEHDPSVANHSISPNCVEKESEEFKNCSKLFLQCLYLFSKISPKN</sequence>
<evidence type="ECO:0000313" key="1">
    <source>
        <dbReference type="EMBL" id="ETO32730.1"/>
    </source>
</evidence>
<organism evidence="1 2">
    <name type="scientific">Reticulomyxa filosa</name>
    <dbReference type="NCBI Taxonomy" id="46433"/>
    <lineage>
        <taxon>Eukaryota</taxon>
        <taxon>Sar</taxon>
        <taxon>Rhizaria</taxon>
        <taxon>Retaria</taxon>
        <taxon>Foraminifera</taxon>
        <taxon>Monothalamids</taxon>
        <taxon>Reticulomyxidae</taxon>
        <taxon>Reticulomyxa</taxon>
    </lineage>
</organism>
<proteinExistence type="predicted"/>
<name>X6P2E5_RETFI</name>
<gene>
    <name evidence="1" type="ORF">RFI_04385</name>
</gene>
<dbReference type="EMBL" id="ASPP01003977">
    <property type="protein sequence ID" value="ETO32730.1"/>
    <property type="molecule type" value="Genomic_DNA"/>
</dbReference>
<evidence type="ECO:0000313" key="2">
    <source>
        <dbReference type="Proteomes" id="UP000023152"/>
    </source>
</evidence>